<evidence type="ECO:0000313" key="5">
    <source>
        <dbReference type="Proteomes" id="UP001341297"/>
    </source>
</evidence>
<feature type="domain" description="RNase H type-1" evidence="1">
    <location>
        <begin position="71"/>
        <end position="207"/>
    </location>
</feature>
<sequence length="219" mass="25067">MKLRASMDIKLNGSFSVPFTADDWIEVKDAVAIGRRLAQNPYVGSLEFEDEKGAFWTLKELEKLKEELAHEPDEITVFFDGSYDKDSQLAGLGIVIYYSLGGERYRVRKNKSFRLTTNNEAEYAALYEAVNELRDLGASRNSVVIKGDSLVVLNQLEGDWPCYDPVHSKWLDKIEKQLKKLKLSPTYVQISRKDNKEADQLAKKMLEHTIVESRTKLDK</sequence>
<dbReference type="GO" id="GO:0003676">
    <property type="term" value="F:nucleic acid binding"/>
    <property type="evidence" value="ECO:0007669"/>
    <property type="project" value="InterPro"/>
</dbReference>
<dbReference type="InterPro" id="IPR036397">
    <property type="entry name" value="RNaseH_sf"/>
</dbReference>
<dbReference type="InterPro" id="IPR002156">
    <property type="entry name" value="RNaseH_domain"/>
</dbReference>
<name>A0A0T6BTA7_9BACI</name>
<organism evidence="2 4">
    <name type="scientific">Bacillus glycinifermentans</name>
    <dbReference type="NCBI Taxonomy" id="1664069"/>
    <lineage>
        <taxon>Bacteria</taxon>
        <taxon>Bacillati</taxon>
        <taxon>Bacillota</taxon>
        <taxon>Bacilli</taxon>
        <taxon>Bacillales</taxon>
        <taxon>Bacillaceae</taxon>
        <taxon>Bacillus</taxon>
    </lineage>
</organism>
<evidence type="ECO:0000313" key="2">
    <source>
        <dbReference type="EMBL" id="KRT94853.1"/>
    </source>
</evidence>
<dbReference type="EMBL" id="LECW02000004">
    <property type="protein sequence ID" value="KRT94853.1"/>
    <property type="molecule type" value="Genomic_DNA"/>
</dbReference>
<reference evidence="3 5" key="3">
    <citation type="submission" date="2023-03" db="EMBL/GenBank/DDBJ databases">
        <title>Agriculturally important microbes genome sequencing.</title>
        <authorList>
            <person name="Dunlap C."/>
        </authorList>
    </citation>
    <scope>NUCLEOTIDE SEQUENCE [LARGE SCALE GENOMIC DNA]</scope>
    <source>
        <strain evidence="3 5">CBP-3203</strain>
    </source>
</reference>
<keyword evidence="5" id="KW-1185">Reference proteome</keyword>
<evidence type="ECO:0000259" key="1">
    <source>
        <dbReference type="PROSITE" id="PS50879"/>
    </source>
</evidence>
<dbReference type="Gene3D" id="3.30.420.10">
    <property type="entry name" value="Ribonuclease H-like superfamily/Ribonuclease H"/>
    <property type="match status" value="1"/>
</dbReference>
<dbReference type="EMBL" id="JARRTL010000008">
    <property type="protein sequence ID" value="MEC0484607.1"/>
    <property type="molecule type" value="Genomic_DNA"/>
</dbReference>
<dbReference type="Proteomes" id="UP000036168">
    <property type="component" value="Unassembled WGS sequence"/>
</dbReference>
<dbReference type="PANTHER" id="PTHR46387:SF2">
    <property type="entry name" value="RIBONUCLEASE HI"/>
    <property type="match status" value="1"/>
</dbReference>
<protein>
    <submittedName>
        <fullName evidence="3">Reverse transcriptase-like protein</fullName>
    </submittedName>
</protein>
<dbReference type="SUPFAM" id="SSF53098">
    <property type="entry name" value="Ribonuclease H-like"/>
    <property type="match status" value="1"/>
</dbReference>
<reference evidence="2" key="2">
    <citation type="submission" date="2015-10" db="EMBL/GenBank/DDBJ databases">
        <authorList>
            <person name="Gilbert D.G."/>
        </authorList>
    </citation>
    <scope>NUCLEOTIDE SEQUENCE</scope>
    <source>
        <strain evidence="2">GO-13</strain>
    </source>
</reference>
<dbReference type="GO" id="GO:0004523">
    <property type="term" value="F:RNA-DNA hybrid ribonuclease activity"/>
    <property type="evidence" value="ECO:0007669"/>
    <property type="project" value="InterPro"/>
</dbReference>
<dbReference type="OrthoDB" id="2680098at2"/>
<evidence type="ECO:0000313" key="3">
    <source>
        <dbReference type="EMBL" id="MEC0484607.1"/>
    </source>
</evidence>
<dbReference type="Proteomes" id="UP001341297">
    <property type="component" value="Unassembled WGS sequence"/>
</dbReference>
<evidence type="ECO:0000313" key="4">
    <source>
        <dbReference type="Proteomes" id="UP000036168"/>
    </source>
</evidence>
<reference evidence="2 4" key="1">
    <citation type="journal article" date="2015" name="Int. J. Syst. Evol. Microbiol.">
        <title>Bacillus glycinifermentans sp. nov., isolated from fermented soybean paste.</title>
        <authorList>
            <person name="Kim S.J."/>
            <person name="Dunlap C.A."/>
            <person name="Kwon S.W."/>
            <person name="Rooney A.P."/>
        </authorList>
    </citation>
    <scope>NUCLEOTIDE SEQUENCE [LARGE SCALE GENOMIC DNA]</scope>
    <source>
        <strain evidence="2 4">GO-13</strain>
    </source>
</reference>
<dbReference type="AlphaFoldDB" id="A0A0T6BTA7"/>
<dbReference type="InterPro" id="IPR012337">
    <property type="entry name" value="RNaseH-like_sf"/>
</dbReference>
<dbReference type="PANTHER" id="PTHR46387">
    <property type="entry name" value="POLYNUCLEOTIDYL TRANSFERASE, RIBONUCLEASE H-LIKE SUPERFAMILY PROTEIN"/>
    <property type="match status" value="1"/>
</dbReference>
<accession>A0A0T6BTA7</accession>
<proteinExistence type="predicted"/>
<dbReference type="NCBIfam" id="NF005822">
    <property type="entry name" value="PRK07708.1"/>
    <property type="match status" value="1"/>
</dbReference>
<dbReference type="PROSITE" id="PS50879">
    <property type="entry name" value="RNASE_H_1"/>
    <property type="match status" value="1"/>
</dbReference>
<gene>
    <name evidence="2" type="ORF">AB447_209935</name>
    <name evidence="3" type="ORF">P8828_07055</name>
</gene>
<dbReference type="Pfam" id="PF13456">
    <property type="entry name" value="RVT_3"/>
    <property type="match status" value="1"/>
</dbReference>
<comment type="caution">
    <text evidence="2">The sequence shown here is derived from an EMBL/GenBank/DDBJ whole genome shotgun (WGS) entry which is preliminary data.</text>
</comment>
<dbReference type="STRING" id="1664069.BGLY_2591"/>
<dbReference type="CDD" id="cd09279">
    <property type="entry name" value="RNase_HI_like"/>
    <property type="match status" value="1"/>
</dbReference>